<name>A0AAV2Z163_9STRA</name>
<dbReference type="GO" id="GO:0005634">
    <property type="term" value="C:nucleus"/>
    <property type="evidence" value="ECO:0007669"/>
    <property type="project" value="TreeGrafter"/>
</dbReference>
<dbReference type="InterPro" id="IPR001130">
    <property type="entry name" value="TatD-like"/>
</dbReference>
<dbReference type="Gene3D" id="3.20.20.140">
    <property type="entry name" value="Metal-dependent hydrolases"/>
    <property type="match status" value="1"/>
</dbReference>
<evidence type="ECO:0000313" key="5">
    <source>
        <dbReference type="EMBL" id="DBA00156.1"/>
    </source>
</evidence>
<dbReference type="GO" id="GO:0006396">
    <property type="term" value="P:RNA processing"/>
    <property type="evidence" value="ECO:0007669"/>
    <property type="project" value="InterPro"/>
</dbReference>
<dbReference type="InterPro" id="IPR023797">
    <property type="entry name" value="RNA3'_phos_cyclase_dom"/>
</dbReference>
<keyword evidence="1" id="KW-0479">Metal-binding</keyword>
<dbReference type="FunFam" id="3.20.20.140:FF:000005">
    <property type="entry name" value="TatD family hydrolase"/>
    <property type="match status" value="1"/>
</dbReference>
<dbReference type="Gene3D" id="3.30.360.20">
    <property type="entry name" value="RNA 3'-terminal phosphate cyclase, insert domain"/>
    <property type="match status" value="1"/>
</dbReference>
<accession>A0AAV2Z163</accession>
<dbReference type="InterPro" id="IPR032466">
    <property type="entry name" value="Metal_Hydrolase"/>
</dbReference>
<dbReference type="SUPFAM" id="SSF55205">
    <property type="entry name" value="EPT/RTPC-like"/>
    <property type="match status" value="1"/>
</dbReference>
<evidence type="ECO:0000313" key="6">
    <source>
        <dbReference type="Proteomes" id="UP001146120"/>
    </source>
</evidence>
<comment type="caution">
    <text evidence="5">The sequence shown here is derived from an EMBL/GenBank/DDBJ whole genome shotgun (WGS) entry which is preliminary data.</text>
</comment>
<keyword evidence="6" id="KW-1185">Reference proteome</keyword>
<dbReference type="InterPro" id="IPR036553">
    <property type="entry name" value="RPTC_insert"/>
</dbReference>
<dbReference type="SUPFAM" id="SSF51556">
    <property type="entry name" value="Metallo-dependent hydrolases"/>
    <property type="match status" value="1"/>
</dbReference>
<gene>
    <name evidence="5" type="ORF">N0F65_000479</name>
</gene>
<evidence type="ECO:0000256" key="2">
    <source>
        <dbReference type="ARBA" id="ARBA00022801"/>
    </source>
</evidence>
<dbReference type="InterPro" id="IPR020719">
    <property type="entry name" value="RNA3'_term_phos_cycl-like_CS"/>
</dbReference>
<dbReference type="GO" id="GO:0003963">
    <property type="term" value="F:RNA-3'-phosphate cyclase activity"/>
    <property type="evidence" value="ECO:0007669"/>
    <property type="project" value="TreeGrafter"/>
</dbReference>
<evidence type="ECO:0000256" key="1">
    <source>
        <dbReference type="ARBA" id="ARBA00022723"/>
    </source>
</evidence>
<dbReference type="Pfam" id="PF01026">
    <property type="entry name" value="TatD_DNase"/>
    <property type="match status" value="1"/>
</dbReference>
<organism evidence="5 6">
    <name type="scientific">Lagenidium giganteum</name>
    <dbReference type="NCBI Taxonomy" id="4803"/>
    <lineage>
        <taxon>Eukaryota</taxon>
        <taxon>Sar</taxon>
        <taxon>Stramenopiles</taxon>
        <taxon>Oomycota</taxon>
        <taxon>Peronosporomycetes</taxon>
        <taxon>Pythiales</taxon>
        <taxon>Pythiaceae</taxon>
    </lineage>
</organism>
<proteinExistence type="predicted"/>
<feature type="region of interest" description="Disordered" evidence="3">
    <location>
        <begin position="279"/>
        <end position="321"/>
    </location>
</feature>
<dbReference type="Proteomes" id="UP001146120">
    <property type="component" value="Unassembled WGS sequence"/>
</dbReference>
<dbReference type="PANTHER" id="PTHR11096:SF0">
    <property type="entry name" value="RNA 3'-TERMINAL PHOSPHATE CYCLASE"/>
    <property type="match status" value="1"/>
</dbReference>
<protein>
    <recommendedName>
        <fullName evidence="4">RNA 3'-terminal phosphate cyclase domain-containing protein</fullName>
    </recommendedName>
</protein>
<dbReference type="GO" id="GO:0046872">
    <property type="term" value="F:metal ion binding"/>
    <property type="evidence" value="ECO:0007669"/>
    <property type="project" value="UniProtKB-KW"/>
</dbReference>
<dbReference type="PANTHER" id="PTHR11096">
    <property type="entry name" value="RNA 3' TERMINAL PHOSPHATE CYCLASE"/>
    <property type="match status" value="1"/>
</dbReference>
<dbReference type="CDD" id="cd01310">
    <property type="entry name" value="TatD_DNAse"/>
    <property type="match status" value="1"/>
</dbReference>
<dbReference type="GO" id="GO:0016788">
    <property type="term" value="F:hydrolase activity, acting on ester bonds"/>
    <property type="evidence" value="ECO:0007669"/>
    <property type="project" value="InterPro"/>
</dbReference>
<dbReference type="Gene3D" id="3.65.10.20">
    <property type="entry name" value="RNA 3'-terminal phosphate cyclase domain"/>
    <property type="match status" value="1"/>
</dbReference>
<dbReference type="PROSITE" id="PS01287">
    <property type="entry name" value="RTC"/>
    <property type="match status" value="1"/>
</dbReference>
<dbReference type="InterPro" id="IPR013792">
    <property type="entry name" value="RNA3'P_cycl/enolpyr_Trfase_a/b"/>
</dbReference>
<sequence>MASSPLIDIGANLTNRRFQKDLPAVLRRAAQAGLEAIVVTGTSITASRDAVRVIAQQQSRSTVTLVSTVGVHPHDAKDFDFAHTVQHMHEIIQAHPGVVVAVGECGLDFNRDFSPRDVQERAFRAQVELACELQLPLFLHEREAHSVFCAVLEPFLQAGRLPPVVVHCFTGTESELRKYISMGFYIGLTGFVCMDSRGFKLRTMASQIPQDKLMIETDAPFMYPYSGGGGRGGHSRCEPKDLRAVVQTLASCYRLSEDEISAMTTRNAKRFFNLDAQAAARSQANPEANGTKLGAQPHENTNAKKKDGNAGKSGSHGKPPQIKTSVVAAVDPSSLADCVSVDGADGEGGGQVLRMSMALATVLRKNMHVHSIRAKRSVPGLRNQHVCSIQLVGNIGGGELTGGHLSSTAISYAANGKTLTGGSFIGDAKTAGSVSLMIQAALPALLFSAKSSTVTLRGGTDVDFSPPIEFMRGPFRQLLAGFGAAFDIAVKKRGFFPEGGGEVELQAQHIQQPLKALDWTTSSKELRSITSQIIVRGVSVDDQLGQEYVNALRKALGSQLQQDEAHGSPALEFEVTIVPKKASTQRKHFGKGKKPAQRKDDQPEVSVLCVAETGSGCLVTVDRAGKLAADEAAELLAGKLFSLLRKGVCTDEHLADNAVVFMALAQGTSKLRVPSKSDRTSHHLETALGIAARFTGAKFRLVEESSSAVVEVDGIGYDAS</sequence>
<reference evidence="5" key="1">
    <citation type="submission" date="2022-11" db="EMBL/GenBank/DDBJ databases">
        <authorList>
            <person name="Morgan W.R."/>
            <person name="Tartar A."/>
        </authorList>
    </citation>
    <scope>NUCLEOTIDE SEQUENCE</scope>
    <source>
        <strain evidence="5">ARSEF 373</strain>
    </source>
</reference>
<dbReference type="InterPro" id="IPR037136">
    <property type="entry name" value="RNA3'_phos_cyclase_dom_sf"/>
</dbReference>
<dbReference type="EMBL" id="DAKRPA010000069">
    <property type="protein sequence ID" value="DBA00156.1"/>
    <property type="molecule type" value="Genomic_DNA"/>
</dbReference>
<feature type="domain" description="RNA 3'-terminal phosphate cyclase" evidence="4">
    <location>
        <begin position="346"/>
        <end position="700"/>
    </location>
</feature>
<dbReference type="InterPro" id="IPR000228">
    <property type="entry name" value="RNA3'_term_phos_cyc"/>
</dbReference>
<evidence type="ECO:0000259" key="4">
    <source>
        <dbReference type="Pfam" id="PF01137"/>
    </source>
</evidence>
<dbReference type="Pfam" id="PF01137">
    <property type="entry name" value="RTC"/>
    <property type="match status" value="1"/>
</dbReference>
<evidence type="ECO:0000256" key="3">
    <source>
        <dbReference type="SAM" id="MobiDB-lite"/>
    </source>
</evidence>
<keyword evidence="2" id="KW-0378">Hydrolase</keyword>
<dbReference type="AlphaFoldDB" id="A0AAV2Z163"/>
<reference evidence="5" key="2">
    <citation type="journal article" date="2023" name="Microbiol Resour">
        <title>Decontamination and Annotation of the Draft Genome Sequence of the Oomycete Lagenidium giganteum ARSEF 373.</title>
        <authorList>
            <person name="Morgan W.R."/>
            <person name="Tartar A."/>
        </authorList>
    </citation>
    <scope>NUCLEOTIDE SEQUENCE</scope>
    <source>
        <strain evidence="5">ARSEF 373</strain>
    </source>
</reference>